<evidence type="ECO:0000256" key="6">
    <source>
        <dbReference type="ARBA" id="ARBA00022763"/>
    </source>
</evidence>
<dbReference type="InterPro" id="IPR052219">
    <property type="entry name" value="Photolyase_Class-2"/>
</dbReference>
<dbReference type="Gene3D" id="1.25.40.80">
    <property type="match status" value="1"/>
</dbReference>
<evidence type="ECO:0000256" key="3">
    <source>
        <dbReference type="ARBA" id="ARBA00013149"/>
    </source>
</evidence>
<evidence type="ECO:0000256" key="12">
    <source>
        <dbReference type="ARBA" id="ARBA00033999"/>
    </source>
</evidence>
<dbReference type="PROSITE" id="PS51645">
    <property type="entry name" value="PHR_CRY_ALPHA_BETA"/>
    <property type="match status" value="1"/>
</dbReference>
<gene>
    <name evidence="14" type="ORF">FHX74_002417</name>
</gene>
<dbReference type="InterPro" id="IPR036134">
    <property type="entry name" value="Crypto/Photolyase_FAD-like_sf"/>
</dbReference>
<evidence type="ECO:0000259" key="13">
    <source>
        <dbReference type="PROSITE" id="PS51645"/>
    </source>
</evidence>
<evidence type="ECO:0000313" key="15">
    <source>
        <dbReference type="Proteomes" id="UP000523079"/>
    </source>
</evidence>
<dbReference type="InterPro" id="IPR006050">
    <property type="entry name" value="DNA_photolyase_N"/>
</dbReference>
<dbReference type="PANTHER" id="PTHR10211:SF0">
    <property type="entry name" value="DEOXYRIBODIPYRIMIDINE PHOTO-LYASE"/>
    <property type="match status" value="1"/>
</dbReference>
<dbReference type="SUPFAM" id="SSF52425">
    <property type="entry name" value="Cryptochrome/photolyase, N-terminal domain"/>
    <property type="match status" value="1"/>
</dbReference>
<evidence type="ECO:0000256" key="1">
    <source>
        <dbReference type="ARBA" id="ARBA00001974"/>
    </source>
</evidence>
<keyword evidence="15" id="KW-1185">Reference proteome</keyword>
<feature type="domain" description="Photolyase/cryptochrome alpha/beta" evidence="13">
    <location>
        <begin position="42"/>
        <end position="170"/>
    </location>
</feature>
<dbReference type="EMBL" id="JACGWT010000003">
    <property type="protein sequence ID" value="MBA8794798.1"/>
    <property type="molecule type" value="Genomic_DNA"/>
</dbReference>
<dbReference type="AlphaFoldDB" id="A0A7W3IT62"/>
<keyword evidence="10 14" id="KW-0456">Lyase</keyword>
<evidence type="ECO:0000256" key="7">
    <source>
        <dbReference type="ARBA" id="ARBA00022827"/>
    </source>
</evidence>
<comment type="cofactor">
    <cofactor evidence="1">
        <name>FAD</name>
        <dbReference type="ChEBI" id="CHEBI:57692"/>
    </cofactor>
</comment>
<dbReference type="Proteomes" id="UP000523079">
    <property type="component" value="Unassembled WGS sequence"/>
</dbReference>
<dbReference type="RefSeq" id="WP_182560334.1">
    <property type="nucleotide sequence ID" value="NZ_JACGWT010000003.1"/>
</dbReference>
<dbReference type="GO" id="GO:0000719">
    <property type="term" value="P:photoreactive repair"/>
    <property type="evidence" value="ECO:0007669"/>
    <property type="project" value="TreeGrafter"/>
</dbReference>
<dbReference type="PANTHER" id="PTHR10211">
    <property type="entry name" value="DEOXYRIBODIPYRIMIDINE PHOTOLYASE"/>
    <property type="match status" value="1"/>
</dbReference>
<accession>A0A7W3IT62</accession>
<keyword evidence="5" id="KW-0285">Flavoprotein</keyword>
<keyword evidence="6" id="KW-0227">DNA damage</keyword>
<dbReference type="Gene3D" id="3.40.50.620">
    <property type="entry name" value="HUPs"/>
    <property type="match status" value="1"/>
</dbReference>
<dbReference type="InterPro" id="IPR036155">
    <property type="entry name" value="Crypto/Photolyase_N_sf"/>
</dbReference>
<dbReference type="GO" id="GO:0003904">
    <property type="term" value="F:deoxyribodipyrimidine photo-lyase activity"/>
    <property type="evidence" value="ECO:0007669"/>
    <property type="project" value="UniProtKB-EC"/>
</dbReference>
<dbReference type="InterPro" id="IPR014729">
    <property type="entry name" value="Rossmann-like_a/b/a_fold"/>
</dbReference>
<dbReference type="EC" id="4.1.99.3" evidence="3"/>
<evidence type="ECO:0000256" key="11">
    <source>
        <dbReference type="ARBA" id="ARBA00031671"/>
    </source>
</evidence>
<comment type="similarity">
    <text evidence="2">Belongs to the DNA photolyase class-2 family.</text>
</comment>
<evidence type="ECO:0000256" key="5">
    <source>
        <dbReference type="ARBA" id="ARBA00022630"/>
    </source>
</evidence>
<keyword evidence="9" id="KW-0234">DNA repair</keyword>
<reference evidence="14 15" key="1">
    <citation type="submission" date="2020-07" db="EMBL/GenBank/DDBJ databases">
        <title>Sequencing the genomes of 1000 actinobacteria strains.</title>
        <authorList>
            <person name="Klenk H.-P."/>
        </authorList>
    </citation>
    <scope>NUCLEOTIDE SEQUENCE [LARGE SCALE GENOMIC DNA]</scope>
    <source>
        <strain evidence="14 15">DSM 100723</strain>
    </source>
</reference>
<dbReference type="SUPFAM" id="SSF48173">
    <property type="entry name" value="Cryptochrome/photolyase FAD-binding domain"/>
    <property type="match status" value="1"/>
</dbReference>
<proteinExistence type="inferred from homology"/>
<evidence type="ECO:0000256" key="2">
    <source>
        <dbReference type="ARBA" id="ARBA00006409"/>
    </source>
</evidence>
<protein>
    <recommendedName>
        <fullName evidence="4">Deoxyribodipyrimidine photo-lyase</fullName>
        <ecNumber evidence="3">4.1.99.3</ecNumber>
    </recommendedName>
    <alternativeName>
        <fullName evidence="11">DNA photolyase</fullName>
    </alternativeName>
</protein>
<comment type="caution">
    <text evidence="14">The sequence shown here is derived from an EMBL/GenBank/DDBJ whole genome shotgun (WGS) entry which is preliminary data.</text>
</comment>
<name>A0A7W3IT62_9ACTN</name>
<keyword evidence="7" id="KW-0274">FAD</keyword>
<evidence type="ECO:0000313" key="14">
    <source>
        <dbReference type="EMBL" id="MBA8794798.1"/>
    </source>
</evidence>
<dbReference type="GO" id="GO:0003677">
    <property type="term" value="F:DNA binding"/>
    <property type="evidence" value="ECO:0007669"/>
    <property type="project" value="UniProtKB-KW"/>
</dbReference>
<organism evidence="14 15">
    <name type="scientific">Microlunatus kandeliicorticis</name>
    <dbReference type="NCBI Taxonomy" id="1759536"/>
    <lineage>
        <taxon>Bacteria</taxon>
        <taxon>Bacillati</taxon>
        <taxon>Actinomycetota</taxon>
        <taxon>Actinomycetes</taxon>
        <taxon>Propionibacteriales</taxon>
        <taxon>Propionibacteriaceae</taxon>
        <taxon>Microlunatus</taxon>
    </lineage>
</organism>
<evidence type="ECO:0000256" key="4">
    <source>
        <dbReference type="ARBA" id="ARBA00014046"/>
    </source>
</evidence>
<dbReference type="Pfam" id="PF00875">
    <property type="entry name" value="DNA_photolyase"/>
    <property type="match status" value="1"/>
</dbReference>
<evidence type="ECO:0000256" key="10">
    <source>
        <dbReference type="ARBA" id="ARBA00023239"/>
    </source>
</evidence>
<keyword evidence="8" id="KW-0238">DNA-binding</keyword>
<comment type="catalytic activity">
    <reaction evidence="12">
        <text>cyclobutadipyrimidine (in DNA) = 2 pyrimidine residues (in DNA).</text>
        <dbReference type="EC" id="4.1.99.3"/>
    </reaction>
</comment>
<sequence length="480" mass="54668">MAAKKTDGGTGGEDVYPGIQAERVQHLNDHDEPTGPDDADGRYVLYWMQQSARASFNHALEFAIHRANDLELPLLVAFGLMDDYPDANARHYRFLLEGLADVEAELGKRDIAFVLQKGEPAAVAERLAKDAALVVVDRGYLRHQRQWREDVASSVGCAVVQVESDVVVPVELVSDHAEHAARTIRPKITQHLDRFLVPLRATRLQNTTKPRVSGEDLSDLDALLGSLTIDHSVPPVPLFTGGTTEGLKVLRAFLKNRFSTYEKNRNQPQTDDVSHMSKYLHYGQLSPVQIALEIKKHSGSNADAYLEELIVRRELPMNFVFYEKRYDSYAAIPDWAKKTLNEHKADERKNAYTRSQLEKAQTHDEYWNAAMREMVHTGYMHNYMRMYWGKKIIEWSSSPETAFRTTLYLNNKYFLDGRDANSFANVSWLFGTHDRGWTERPVLGKVRWMSAGGLESKAKPKEYVEKVDRLVEQVEAESED</sequence>
<evidence type="ECO:0000256" key="9">
    <source>
        <dbReference type="ARBA" id="ARBA00023204"/>
    </source>
</evidence>
<dbReference type="FunFam" id="1.10.579.10:FF:000002">
    <property type="entry name" value="Deoxyribodipyrimidine photolyase"/>
    <property type="match status" value="1"/>
</dbReference>
<dbReference type="Gene3D" id="1.10.579.10">
    <property type="entry name" value="DNA Cyclobutane Dipyrimidine Photolyase, subunit A, domain 3"/>
    <property type="match status" value="1"/>
</dbReference>
<evidence type="ECO:0000256" key="8">
    <source>
        <dbReference type="ARBA" id="ARBA00023125"/>
    </source>
</evidence>